<comment type="caution">
    <text evidence="3">The sequence shown here is derived from an EMBL/GenBank/DDBJ whole genome shotgun (WGS) entry which is preliminary data.</text>
</comment>
<feature type="region of interest" description="Disordered" evidence="1">
    <location>
        <begin position="1"/>
        <end position="127"/>
    </location>
</feature>
<feature type="transmembrane region" description="Helical" evidence="2">
    <location>
        <begin position="261"/>
        <end position="286"/>
    </location>
</feature>
<dbReference type="PANTHER" id="PTHR43336">
    <property type="entry name" value="OXYGEN SENSOR HISTIDINE KINASE RESPONSE REGULATOR DEVS/DOSS"/>
    <property type="match status" value="1"/>
</dbReference>
<feature type="transmembrane region" description="Helical" evidence="2">
    <location>
        <begin position="307"/>
        <end position="328"/>
    </location>
</feature>
<feature type="transmembrane region" description="Helical" evidence="2">
    <location>
        <begin position="348"/>
        <end position="366"/>
    </location>
</feature>
<keyword evidence="2" id="KW-0472">Membrane</keyword>
<dbReference type="SUPFAM" id="SSF55073">
    <property type="entry name" value="Nucleotide cyclase"/>
    <property type="match status" value="1"/>
</dbReference>
<protein>
    <submittedName>
        <fullName evidence="3">Uncharacterized protein</fullName>
    </submittedName>
</protein>
<feature type="compositionally biased region" description="Polar residues" evidence="1">
    <location>
        <begin position="113"/>
        <end position="127"/>
    </location>
</feature>
<evidence type="ECO:0000313" key="4">
    <source>
        <dbReference type="Proteomes" id="UP000198406"/>
    </source>
</evidence>
<dbReference type="Gene3D" id="3.30.70.1230">
    <property type="entry name" value="Nucleotide cyclase"/>
    <property type="match status" value="1"/>
</dbReference>
<accession>A0A1Z5JH79</accession>
<evidence type="ECO:0000313" key="3">
    <source>
        <dbReference type="EMBL" id="GAX13252.1"/>
    </source>
</evidence>
<evidence type="ECO:0000256" key="1">
    <source>
        <dbReference type="SAM" id="MobiDB-lite"/>
    </source>
</evidence>
<keyword evidence="2" id="KW-0812">Transmembrane</keyword>
<organism evidence="3 4">
    <name type="scientific">Fistulifera solaris</name>
    <name type="common">Oleaginous diatom</name>
    <dbReference type="NCBI Taxonomy" id="1519565"/>
    <lineage>
        <taxon>Eukaryota</taxon>
        <taxon>Sar</taxon>
        <taxon>Stramenopiles</taxon>
        <taxon>Ochrophyta</taxon>
        <taxon>Bacillariophyta</taxon>
        <taxon>Bacillariophyceae</taxon>
        <taxon>Bacillariophycidae</taxon>
        <taxon>Naviculales</taxon>
        <taxon>Naviculaceae</taxon>
        <taxon>Fistulifera</taxon>
    </lineage>
</organism>
<keyword evidence="4" id="KW-1185">Reference proteome</keyword>
<proteinExistence type="predicted"/>
<dbReference type="AlphaFoldDB" id="A0A1Z5JH79"/>
<evidence type="ECO:0000256" key="2">
    <source>
        <dbReference type="SAM" id="Phobius"/>
    </source>
</evidence>
<dbReference type="InterPro" id="IPR029787">
    <property type="entry name" value="Nucleotide_cyclase"/>
</dbReference>
<gene>
    <name evidence="3" type="ORF">FisN_17Hh189</name>
</gene>
<dbReference type="InParanoid" id="A0A1Z5JH79"/>
<dbReference type="EMBL" id="BDSP01000061">
    <property type="protein sequence ID" value="GAX13252.1"/>
    <property type="molecule type" value="Genomic_DNA"/>
</dbReference>
<dbReference type="PANTHER" id="PTHR43336:SF3">
    <property type="entry name" value="GUANYLATE CYCLASE DOMAIN-CONTAINING PROTEIN"/>
    <property type="match status" value="1"/>
</dbReference>
<dbReference type="OrthoDB" id="60033at2759"/>
<feature type="compositionally biased region" description="Low complexity" evidence="1">
    <location>
        <begin position="924"/>
        <end position="942"/>
    </location>
</feature>
<keyword evidence="2" id="KW-1133">Transmembrane helix</keyword>
<feature type="compositionally biased region" description="Basic and acidic residues" evidence="1">
    <location>
        <begin position="9"/>
        <end position="26"/>
    </location>
</feature>
<name>A0A1Z5JH79_FISSO</name>
<reference evidence="3 4" key="1">
    <citation type="journal article" date="2015" name="Plant Cell">
        <title>Oil accumulation by the oleaginous diatom Fistulifera solaris as revealed by the genome and transcriptome.</title>
        <authorList>
            <person name="Tanaka T."/>
            <person name="Maeda Y."/>
            <person name="Veluchamy A."/>
            <person name="Tanaka M."/>
            <person name="Abida H."/>
            <person name="Marechal E."/>
            <person name="Bowler C."/>
            <person name="Muto M."/>
            <person name="Sunaga Y."/>
            <person name="Tanaka M."/>
            <person name="Yoshino T."/>
            <person name="Taniguchi T."/>
            <person name="Fukuda Y."/>
            <person name="Nemoto M."/>
            <person name="Matsumoto M."/>
            <person name="Wong P.S."/>
            <person name="Aburatani S."/>
            <person name="Fujibuchi W."/>
        </authorList>
    </citation>
    <scope>NUCLEOTIDE SEQUENCE [LARGE SCALE GENOMIC DNA]</scope>
    <source>
        <strain evidence="3 4">JPCC DA0580</strain>
    </source>
</reference>
<feature type="compositionally biased region" description="Low complexity" evidence="1">
    <location>
        <begin position="74"/>
        <end position="92"/>
    </location>
</feature>
<feature type="region of interest" description="Disordered" evidence="1">
    <location>
        <begin position="921"/>
        <end position="947"/>
    </location>
</feature>
<feature type="compositionally biased region" description="Low complexity" evidence="1">
    <location>
        <begin position="44"/>
        <end position="64"/>
    </location>
</feature>
<dbReference type="Proteomes" id="UP000198406">
    <property type="component" value="Unassembled WGS sequence"/>
</dbReference>
<sequence length="1242" mass="139251">MSAPQPDDSSEKHSQVHNDSSADMRIKMATLKKAILDDTKRPQSSSLSSPSFSNTTTHTATPASTRKRRHFTDSVRQSIRSSVSSNSGTSQTGERRESMISPFARRPLRSRLGRSNSQNEGMTDSNAPTKLLRNYNVGDYVLISVQQSKFANLVNRFGFPPGEGESSDEQKGPYSYVLATVKHKHFEETAIFYTVTRCDTKTDQRADQEFMEPVRSPQGELAAKRAATARVGETTKDPLEDDLSEEVPESNLARCVRFCCYVLVFPFICIYDLVYVFWVRVVNPNWRRASAFARAKARLILNGREPFICRLRITMVNLMVFCSTWFVFIDQARLAFFAPEADGLVATINFGVWLVLVFELVTEVFIRPDGFRRLTISDKAYAPTTLRYINNFHLVVETFCLLVFIPEFLCIWNSESCSKRYDFSFHNAVLLGIVGPTRRDCFYGRAYMALIRLRIFGLVRHWRNMWITNTFINMKWRVKRSGLFSMLIPSLGSRTYHDRKSLAHHDQLDDEKREEKIKELTLINASNIGTALMVTNSYRALITLWAITGLFPVLISLSSSAINALGLEMTQQLQSINMFANDTSDSTCEFLLSSINSWTRSVSSVHYGNMIEDPFLLSVDVQPYRCGLDQSNLLADEGEDVATSYGIREGSIVEYVEAHLGWVGSLPGNSTPPSILVEFSVIANFNHSHLIKTASLSSLFLQMLLVLSVLGGLSFLRRDAEILVLGPLRRMLKIVARYAMNPLVPPKVRSHTRVLHRKASNVKNDGNDFEEDSDDEADVGDSLGSYEAEQLITAVTNITDLLRKCWGVAGADIISTNLATREGALGVFNPTVPGKSVYALFAFAAIDGFDHALRNLNRDVMKLINDVAKVLHDEVFRWGLNDSGQCNKNLGSAFLMVFRIGLVEEVIEKLEQAQDVIWSGQTPSSSKRASALKSRSSHLSSSKMIEDSKNRQVATKAMGLSLQSLPGISEFTDRAVIGMLKSFAGIYRDQKVLDWSKDFRLSAGVGAFRVSLIFGMDAGWAVEGAVGSEYKIDATYLSPHVNMASRMTGACKQYGVTIMLSQAVQELMSEAARAKLRHVDTVTVKGSSVIQRIYTFDCKAKGVDFFLYGRSDEQADLDAHQYGSHVWTTDQDLKAMGQHITEEFLRYYREGHRAYLKGDWPKALELLSRANDIMFETAVEEGYLEDEFNELQIYAGQDFTKAADDLKRENGDGPSIFLINFMNSHGGIAPEGWNGWHSLTRK</sequence>
<feature type="transmembrane region" description="Helical" evidence="2">
    <location>
        <begin position="544"/>
        <end position="565"/>
    </location>
</feature>